<name>A0A5Q0C7X8_9HYPH</name>
<dbReference type="Gene3D" id="3.40.30.10">
    <property type="entry name" value="Glutaredoxin"/>
    <property type="match status" value="1"/>
</dbReference>
<organism evidence="2 3">
    <name type="scientific">Rhizobium grahamii</name>
    <dbReference type="NCBI Taxonomy" id="1120045"/>
    <lineage>
        <taxon>Bacteria</taxon>
        <taxon>Pseudomonadati</taxon>
        <taxon>Pseudomonadota</taxon>
        <taxon>Alphaproteobacteria</taxon>
        <taxon>Hyphomicrobiales</taxon>
        <taxon>Rhizobiaceae</taxon>
        <taxon>Rhizobium/Agrobacterium group</taxon>
        <taxon>Rhizobium</taxon>
    </lineage>
</organism>
<dbReference type="Pfam" id="PF01323">
    <property type="entry name" value="DSBA"/>
    <property type="match status" value="1"/>
</dbReference>
<gene>
    <name evidence="2" type="ORF">FZ934_08250</name>
</gene>
<dbReference type="EMBL" id="CP043498">
    <property type="protein sequence ID" value="QFY60424.1"/>
    <property type="molecule type" value="Genomic_DNA"/>
</dbReference>
<dbReference type="PANTHER" id="PTHR13887:SF54">
    <property type="entry name" value="DSBA FAMILY PROTEIN"/>
    <property type="match status" value="1"/>
</dbReference>
<protein>
    <submittedName>
        <fullName evidence="2">DsbA family protein</fullName>
    </submittedName>
</protein>
<dbReference type="GO" id="GO:0016491">
    <property type="term" value="F:oxidoreductase activity"/>
    <property type="evidence" value="ECO:0007669"/>
    <property type="project" value="InterPro"/>
</dbReference>
<dbReference type="CDD" id="cd03025">
    <property type="entry name" value="DsbA_FrnE_like"/>
    <property type="match status" value="1"/>
</dbReference>
<proteinExistence type="predicted"/>
<reference evidence="2 3" key="1">
    <citation type="submission" date="2019-08" db="EMBL/GenBank/DDBJ databases">
        <title>Prosopis cineraria nodule microbiome.</title>
        <authorList>
            <person name="Ali R."/>
            <person name="Chaluvadi S.R."/>
            <person name="Wang X."/>
        </authorList>
    </citation>
    <scope>NUCLEOTIDE SEQUENCE [LARGE SCALE GENOMIC DNA]</scope>
    <source>
        <strain evidence="2 3">BG7</strain>
    </source>
</reference>
<dbReference type="RefSeq" id="WP_153270666.1">
    <property type="nucleotide sequence ID" value="NZ_CP043498.1"/>
</dbReference>
<evidence type="ECO:0000313" key="2">
    <source>
        <dbReference type="EMBL" id="QFY60424.1"/>
    </source>
</evidence>
<dbReference type="AlphaFoldDB" id="A0A5Q0C7X8"/>
<evidence type="ECO:0000259" key="1">
    <source>
        <dbReference type="Pfam" id="PF01323"/>
    </source>
</evidence>
<feature type="domain" description="DSBA-like thioredoxin" evidence="1">
    <location>
        <begin position="4"/>
        <end position="206"/>
    </location>
</feature>
<sequence length="212" mass="23529">MELVLVADPMCSWCYGLSQELGRLIQRHPHTSIQIVLGGLRGGATDILDDAGKQFRLQHWDRVEQASGAPFNRDGLLQRVGFVYDTEPVCRAVVAARILRPDADLFKVLRAYQHAFYVEAADTTDGMVLAEIGSRALSTDLDPVSIEEFWNTWKLKSTIDEAAADFALTREMGISGFPALFLRKDGRIHMVVNGYAPVDQIDKAIATIAGWH</sequence>
<evidence type="ECO:0000313" key="3">
    <source>
        <dbReference type="Proteomes" id="UP000326881"/>
    </source>
</evidence>
<dbReference type="KEGG" id="rgr:FZ934_08250"/>
<dbReference type="Proteomes" id="UP000326881">
    <property type="component" value="Chromosome"/>
</dbReference>
<dbReference type="OrthoDB" id="9813770at2"/>
<dbReference type="Gene3D" id="1.10.472.60">
    <property type="entry name" value="putative protein disulfide isomerase domain"/>
    <property type="match status" value="1"/>
</dbReference>
<dbReference type="SUPFAM" id="SSF52833">
    <property type="entry name" value="Thioredoxin-like"/>
    <property type="match status" value="1"/>
</dbReference>
<accession>A0A5Q0C7X8</accession>
<dbReference type="InterPro" id="IPR001853">
    <property type="entry name" value="DSBA-like_thioredoxin_dom"/>
</dbReference>
<keyword evidence="3" id="KW-1185">Reference proteome</keyword>
<dbReference type="PANTHER" id="PTHR13887">
    <property type="entry name" value="GLUTATHIONE S-TRANSFERASE KAPPA"/>
    <property type="match status" value="1"/>
</dbReference>
<dbReference type="InterPro" id="IPR036249">
    <property type="entry name" value="Thioredoxin-like_sf"/>
</dbReference>